<name>A0ABQ8SMR8_PERAM</name>
<evidence type="ECO:0000313" key="3">
    <source>
        <dbReference type="Proteomes" id="UP001148838"/>
    </source>
</evidence>
<proteinExistence type="predicted"/>
<reference evidence="2 3" key="1">
    <citation type="journal article" date="2022" name="Allergy">
        <title>Genome assembly and annotation of Periplaneta americana reveal a comprehensive cockroach allergen profile.</title>
        <authorList>
            <person name="Wang L."/>
            <person name="Xiong Q."/>
            <person name="Saelim N."/>
            <person name="Wang L."/>
            <person name="Nong W."/>
            <person name="Wan A.T."/>
            <person name="Shi M."/>
            <person name="Liu X."/>
            <person name="Cao Q."/>
            <person name="Hui J.H.L."/>
            <person name="Sookrung N."/>
            <person name="Leung T.F."/>
            <person name="Tungtrongchitr A."/>
            <person name="Tsui S.K.W."/>
        </authorList>
    </citation>
    <scope>NUCLEOTIDE SEQUENCE [LARGE SCALE GENOMIC DNA]</scope>
    <source>
        <strain evidence="2">PWHHKU_190912</strain>
    </source>
</reference>
<dbReference type="PANTHER" id="PTHR46060">
    <property type="entry name" value="MARINER MOS1 TRANSPOSASE-LIKE PROTEIN"/>
    <property type="match status" value="1"/>
</dbReference>
<dbReference type="Pfam" id="PF17906">
    <property type="entry name" value="HTH_48"/>
    <property type="match status" value="1"/>
</dbReference>
<evidence type="ECO:0000313" key="2">
    <source>
        <dbReference type="EMBL" id="KAJ4435076.1"/>
    </source>
</evidence>
<organism evidence="2 3">
    <name type="scientific">Periplaneta americana</name>
    <name type="common">American cockroach</name>
    <name type="synonym">Blatta americana</name>
    <dbReference type="NCBI Taxonomy" id="6978"/>
    <lineage>
        <taxon>Eukaryota</taxon>
        <taxon>Metazoa</taxon>
        <taxon>Ecdysozoa</taxon>
        <taxon>Arthropoda</taxon>
        <taxon>Hexapoda</taxon>
        <taxon>Insecta</taxon>
        <taxon>Pterygota</taxon>
        <taxon>Neoptera</taxon>
        <taxon>Polyneoptera</taxon>
        <taxon>Dictyoptera</taxon>
        <taxon>Blattodea</taxon>
        <taxon>Blattoidea</taxon>
        <taxon>Blattidae</taxon>
        <taxon>Blattinae</taxon>
        <taxon>Periplaneta</taxon>
    </lineage>
</organism>
<dbReference type="EMBL" id="JAJSOF020000025">
    <property type="protein sequence ID" value="KAJ4435076.1"/>
    <property type="molecule type" value="Genomic_DNA"/>
</dbReference>
<feature type="domain" description="Mos1 transposase HTH" evidence="1">
    <location>
        <begin position="18"/>
        <end position="53"/>
    </location>
</feature>
<keyword evidence="3" id="KW-1185">Reference proteome</keyword>
<gene>
    <name evidence="2" type="ORF">ANN_23651</name>
</gene>
<dbReference type="InterPro" id="IPR041426">
    <property type="entry name" value="Mos1_HTH"/>
</dbReference>
<sequence length="142" mass="16235">MEASKQEQRGVVRFLTAEGIGEREIHRRISAIYGEHSMSCSHVLEWHKRFQEGHVSVQDDARPGQPHHAITPAVIAKVDGLIWGNRQITVEELRHLMGISHGSVHIIATKHLHYRKICVQWVSRQLMEEQKTNRMAASLGHL</sequence>
<evidence type="ECO:0000259" key="1">
    <source>
        <dbReference type="Pfam" id="PF17906"/>
    </source>
</evidence>
<comment type="caution">
    <text evidence="2">The sequence shown here is derived from an EMBL/GenBank/DDBJ whole genome shotgun (WGS) entry which is preliminary data.</text>
</comment>
<dbReference type="PANTHER" id="PTHR46060:SF1">
    <property type="entry name" value="MARINER MOS1 TRANSPOSASE-LIKE PROTEIN"/>
    <property type="match status" value="1"/>
</dbReference>
<dbReference type="InterPro" id="IPR052709">
    <property type="entry name" value="Transposase-MT_Hybrid"/>
</dbReference>
<accession>A0ABQ8SMR8</accession>
<protein>
    <recommendedName>
        <fullName evidence="1">Mos1 transposase HTH domain-containing protein</fullName>
    </recommendedName>
</protein>
<dbReference type="Proteomes" id="UP001148838">
    <property type="component" value="Unassembled WGS sequence"/>
</dbReference>